<dbReference type="OrthoDB" id="37913at2157"/>
<dbReference type="Gene3D" id="3.40.50.700">
    <property type="entry name" value="NADH:ubiquinone oxidoreductase-like, 20kDa subunit"/>
    <property type="match status" value="1"/>
</dbReference>
<dbReference type="GO" id="GO:0016491">
    <property type="term" value="F:oxidoreductase activity"/>
    <property type="evidence" value="ECO:0007669"/>
    <property type="project" value="UniProtKB-KW"/>
</dbReference>
<dbReference type="PATRIC" id="fig|1432656.3.peg.626"/>
<sequence length="246" mass="27083">MTEKLKLGVFELTDCGGCALNLLFLYEKLFDLLEFYEIEEFHMATSLSGGGHYDVALVTGTVSTRRDLDLLKEARNRSEYLIALGTCATHGSVQGSVELPIKEKLKAVYGDEGNPMHALDPKPVVEYVAVDFALPGCPYNKREAFQALIDIAKGIEPVKKDYPVCIECKLNEYECVLVKKGLPCLGPITLGGCNAACIRSGLGCIGCRGPLPGEVNPASEYEILKSKGYDDEYIVRKFKTFARWEP</sequence>
<feature type="domain" description="NADH:ubiquinone oxidoreductase-like 20kDa subunit" evidence="2">
    <location>
        <begin position="15"/>
        <end position="150"/>
    </location>
</feature>
<gene>
    <name evidence="3" type="ORF">X802_03245</name>
</gene>
<dbReference type="InterPro" id="IPR051349">
    <property type="entry name" value="Hydrogenase_assoc-protein"/>
</dbReference>
<dbReference type="Proteomes" id="UP000062043">
    <property type="component" value="Chromosome"/>
</dbReference>
<proteinExistence type="predicted"/>
<dbReference type="GO" id="GO:0051536">
    <property type="term" value="F:iron-sulfur cluster binding"/>
    <property type="evidence" value="ECO:0007669"/>
    <property type="project" value="InterPro"/>
</dbReference>
<dbReference type="Pfam" id="PF01058">
    <property type="entry name" value="Oxidored_q6"/>
    <property type="match status" value="1"/>
</dbReference>
<dbReference type="NCBIfam" id="NF040831">
    <property type="entry name" value="sulfhyd_ShyD"/>
    <property type="match status" value="1"/>
</dbReference>
<dbReference type="GeneID" id="27134671"/>
<dbReference type="PANTHER" id="PTHR42845">
    <property type="entry name" value="COENZYME F420-REDUCING HYDROGENASE, GAMMA SUBUNIT"/>
    <property type="match status" value="1"/>
</dbReference>
<organism evidence="3 4">
    <name type="scientific">Thermococcus guaymasensis DSM 11113</name>
    <dbReference type="NCBI Taxonomy" id="1432656"/>
    <lineage>
        <taxon>Archaea</taxon>
        <taxon>Methanobacteriati</taxon>
        <taxon>Methanobacteriota</taxon>
        <taxon>Thermococci</taxon>
        <taxon>Thermococcales</taxon>
        <taxon>Thermococcaceae</taxon>
        <taxon>Thermococcus</taxon>
    </lineage>
</organism>
<dbReference type="RefSeq" id="WP_062370943.1">
    <property type="nucleotide sequence ID" value="NZ_CP007140.1"/>
</dbReference>
<dbReference type="SUPFAM" id="SSF56770">
    <property type="entry name" value="HydA/Nqo6-like"/>
    <property type="match status" value="1"/>
</dbReference>
<dbReference type="InterPro" id="IPR053638">
    <property type="entry name" value="Hydrogenase_Small_Subunit-like"/>
</dbReference>
<dbReference type="EMBL" id="CP007140">
    <property type="protein sequence ID" value="AJC71291.1"/>
    <property type="molecule type" value="Genomic_DNA"/>
</dbReference>
<keyword evidence="4" id="KW-1185">Reference proteome</keyword>
<protein>
    <submittedName>
        <fullName evidence="3">Hydrogenase</fullName>
    </submittedName>
</protein>
<dbReference type="STRING" id="1432656.X802_03245"/>
<accession>A0A0X1KJ45</accession>
<name>A0A0X1KJ45_9EURY</name>
<evidence type="ECO:0000313" key="3">
    <source>
        <dbReference type="EMBL" id="AJC71291.1"/>
    </source>
</evidence>
<dbReference type="AlphaFoldDB" id="A0A0X1KJ45"/>
<keyword evidence="1" id="KW-0560">Oxidoreductase</keyword>
<reference evidence="3 4" key="1">
    <citation type="submission" date="2014-01" db="EMBL/GenBank/DDBJ databases">
        <title>Genome sequencing of Thermococcus guaymasensis.</title>
        <authorList>
            <person name="Zhang X."/>
            <person name="Alvare G."/>
            <person name="Fristensky B."/>
            <person name="Chen L."/>
            <person name="Suen T."/>
            <person name="Chen Q."/>
            <person name="Ma K."/>
        </authorList>
    </citation>
    <scope>NUCLEOTIDE SEQUENCE [LARGE SCALE GENOMIC DNA]</scope>
    <source>
        <strain evidence="3 4">DSM 11113</strain>
    </source>
</reference>
<dbReference type="KEGG" id="tgy:X802_03245"/>
<dbReference type="InterPro" id="IPR006137">
    <property type="entry name" value="NADH_UbQ_OxRdtase-like_20kDa"/>
</dbReference>
<dbReference type="InterPro" id="IPR037024">
    <property type="entry name" value="NiFe_Hase_small_N_sf"/>
</dbReference>
<evidence type="ECO:0000259" key="2">
    <source>
        <dbReference type="Pfam" id="PF01058"/>
    </source>
</evidence>
<evidence type="ECO:0000313" key="4">
    <source>
        <dbReference type="Proteomes" id="UP000062043"/>
    </source>
</evidence>
<dbReference type="PANTHER" id="PTHR42845:SF3">
    <property type="entry name" value="CYTOSOLIC NIFE-HYDROGENASE, DELTA SUBUNIT"/>
    <property type="match status" value="1"/>
</dbReference>
<evidence type="ECO:0000256" key="1">
    <source>
        <dbReference type="ARBA" id="ARBA00023002"/>
    </source>
</evidence>